<gene>
    <name evidence="3" type="ORF">Gotri_005369</name>
</gene>
<feature type="domain" description="RNase H type-1" evidence="1">
    <location>
        <begin position="301"/>
        <end position="365"/>
    </location>
</feature>
<comment type="caution">
    <text evidence="3">The sequence shown here is derived from an EMBL/GenBank/DDBJ whole genome shotgun (WGS) entry which is preliminary data.</text>
</comment>
<dbReference type="PANTHER" id="PTHR47074:SF61">
    <property type="entry name" value="RNASE H TYPE-1 DOMAIN-CONTAINING PROTEIN"/>
    <property type="match status" value="1"/>
</dbReference>
<dbReference type="GO" id="GO:0003676">
    <property type="term" value="F:nucleic acid binding"/>
    <property type="evidence" value="ECO:0007669"/>
    <property type="project" value="InterPro"/>
</dbReference>
<evidence type="ECO:0000313" key="3">
    <source>
        <dbReference type="EMBL" id="MBA0777333.1"/>
    </source>
</evidence>
<feature type="domain" description="Reverse transcriptase zinc-binding" evidence="2">
    <location>
        <begin position="118"/>
        <end position="209"/>
    </location>
</feature>
<dbReference type="InterPro" id="IPR052929">
    <property type="entry name" value="RNase_H-like_EbsB-rel"/>
</dbReference>
<evidence type="ECO:0000259" key="1">
    <source>
        <dbReference type="Pfam" id="PF13456"/>
    </source>
</evidence>
<accession>A0A7J9EWB2</accession>
<evidence type="ECO:0000313" key="4">
    <source>
        <dbReference type="Proteomes" id="UP000593568"/>
    </source>
</evidence>
<dbReference type="EMBL" id="JABEZW010000010">
    <property type="protein sequence ID" value="MBA0777333.1"/>
    <property type="molecule type" value="Genomic_DNA"/>
</dbReference>
<dbReference type="InterPro" id="IPR036397">
    <property type="entry name" value="RNaseH_sf"/>
</dbReference>
<keyword evidence="4" id="KW-1185">Reference proteome</keyword>
<dbReference type="InterPro" id="IPR044730">
    <property type="entry name" value="RNase_H-like_dom_plant"/>
</dbReference>
<evidence type="ECO:0008006" key="5">
    <source>
        <dbReference type="Google" id="ProtNLM"/>
    </source>
</evidence>
<dbReference type="PANTHER" id="PTHR47074">
    <property type="entry name" value="BNAC02G40300D PROTEIN"/>
    <property type="match status" value="1"/>
</dbReference>
<reference evidence="3 4" key="1">
    <citation type="journal article" date="2019" name="Genome Biol. Evol.">
        <title>Insights into the evolution of the New World diploid cottons (Gossypium, subgenus Houzingenia) based on genome sequencing.</title>
        <authorList>
            <person name="Grover C.E."/>
            <person name="Arick M.A. 2nd"/>
            <person name="Thrash A."/>
            <person name="Conover J.L."/>
            <person name="Sanders W.S."/>
            <person name="Peterson D.G."/>
            <person name="Frelichowski J.E."/>
            <person name="Scheffler J.A."/>
            <person name="Scheffler B.E."/>
            <person name="Wendel J.F."/>
        </authorList>
    </citation>
    <scope>NUCLEOTIDE SEQUENCE [LARGE SCALE GENOMIC DNA]</scope>
    <source>
        <strain evidence="3">8</strain>
        <tissue evidence="3">Leaf</tissue>
    </source>
</reference>
<dbReference type="Pfam" id="PF13966">
    <property type="entry name" value="zf-RVT"/>
    <property type="match status" value="1"/>
</dbReference>
<evidence type="ECO:0000259" key="2">
    <source>
        <dbReference type="Pfam" id="PF13966"/>
    </source>
</evidence>
<dbReference type="InterPro" id="IPR026960">
    <property type="entry name" value="RVT-Znf"/>
</dbReference>
<dbReference type="Gene3D" id="3.30.420.10">
    <property type="entry name" value="Ribonuclease H-like superfamily/Ribonuclease H"/>
    <property type="match status" value="1"/>
</dbReference>
<dbReference type="AlphaFoldDB" id="A0A7J9EWB2"/>
<dbReference type="CDD" id="cd06222">
    <property type="entry name" value="RNase_H_like"/>
    <property type="match status" value="1"/>
</dbReference>
<dbReference type="GO" id="GO:0004523">
    <property type="term" value="F:RNA-DNA hybrid ribonuclease activity"/>
    <property type="evidence" value="ECO:0007669"/>
    <property type="project" value="InterPro"/>
</dbReference>
<proteinExistence type="predicted"/>
<dbReference type="Proteomes" id="UP000593568">
    <property type="component" value="Unassembled WGS sequence"/>
</dbReference>
<sequence length="400" mass="46533">MGVSAVSSMEKYLGLPTMVGRNKKETFQNIIDRLRKRVNRNRRGLHWSCWSDLCKSKERGGLNFHDMGKFNTALLAKQGWRKTWGAPVVYLAKYICGMRIAGAPDGLEGWYREKTCQYTVRSGYKDLMIQNDNTEISEDTQIIYKKIWFLSIPAKIKIAMWRALRDFLPIGQLLFNRRIRNSTIYPRCNAASESFLHVVAECNQVKEIWVVIAIWAIWWARNKQAMEGISIIRQNTMAKFLSMIDELRVLKEKLPVVRAVGSDCWKPPQDSWVKLNFDAAYKIQTKRSCSSFIIRNERGKTGFVKVEVEGDSRTVIEKINQEGFYRADLDSVITDIKSIGRTFHQIRFKHVRREANWVTHFIAREGHSRSKHTFFMEDNPKVVREMVVAENLRNAPQTND</sequence>
<dbReference type="Pfam" id="PF13456">
    <property type="entry name" value="RVT_3"/>
    <property type="match status" value="1"/>
</dbReference>
<name>A0A7J9EWB2_9ROSI</name>
<dbReference type="InterPro" id="IPR002156">
    <property type="entry name" value="RNaseH_domain"/>
</dbReference>
<protein>
    <recommendedName>
        <fullName evidence="5">Reverse transcriptase zinc-binding domain-containing protein</fullName>
    </recommendedName>
</protein>
<organism evidence="3 4">
    <name type="scientific">Gossypium trilobum</name>
    <dbReference type="NCBI Taxonomy" id="34281"/>
    <lineage>
        <taxon>Eukaryota</taxon>
        <taxon>Viridiplantae</taxon>
        <taxon>Streptophyta</taxon>
        <taxon>Embryophyta</taxon>
        <taxon>Tracheophyta</taxon>
        <taxon>Spermatophyta</taxon>
        <taxon>Magnoliopsida</taxon>
        <taxon>eudicotyledons</taxon>
        <taxon>Gunneridae</taxon>
        <taxon>Pentapetalae</taxon>
        <taxon>rosids</taxon>
        <taxon>malvids</taxon>
        <taxon>Malvales</taxon>
        <taxon>Malvaceae</taxon>
        <taxon>Malvoideae</taxon>
        <taxon>Gossypium</taxon>
    </lineage>
</organism>